<proteinExistence type="predicted"/>
<dbReference type="Proteomes" id="UP000070700">
    <property type="component" value="Unassembled WGS sequence"/>
</dbReference>
<dbReference type="InParanoid" id="A0A132BDZ3"/>
<dbReference type="KEGG" id="psco:LY89DRAFT_675409"/>
<feature type="region of interest" description="Disordered" evidence="1">
    <location>
        <begin position="114"/>
        <end position="136"/>
    </location>
</feature>
<dbReference type="RefSeq" id="XP_018064242.1">
    <property type="nucleotide sequence ID" value="XM_018213505.1"/>
</dbReference>
<name>A0A132BDZ3_MOLSC</name>
<feature type="compositionally biased region" description="Polar residues" evidence="1">
    <location>
        <begin position="117"/>
        <end position="133"/>
    </location>
</feature>
<evidence type="ECO:0000256" key="1">
    <source>
        <dbReference type="SAM" id="MobiDB-lite"/>
    </source>
</evidence>
<keyword evidence="3" id="KW-1185">Reference proteome</keyword>
<evidence type="ECO:0000313" key="3">
    <source>
        <dbReference type="Proteomes" id="UP000070700"/>
    </source>
</evidence>
<gene>
    <name evidence="2" type="ORF">LY89DRAFT_675409</name>
</gene>
<feature type="compositionally biased region" description="Polar residues" evidence="1">
    <location>
        <begin position="62"/>
        <end position="87"/>
    </location>
</feature>
<feature type="region of interest" description="Disordered" evidence="1">
    <location>
        <begin position="62"/>
        <end position="91"/>
    </location>
</feature>
<accession>A0A132BDZ3</accession>
<evidence type="ECO:0000313" key="2">
    <source>
        <dbReference type="EMBL" id="KUJ09887.1"/>
    </source>
</evidence>
<protein>
    <submittedName>
        <fullName evidence="2">Uncharacterized protein</fullName>
    </submittedName>
</protein>
<dbReference type="AlphaFoldDB" id="A0A132BDZ3"/>
<sequence>MIGPDLDMTFQTQLQNFDGFSNNQNTLPTELWEQFGQSGRTQTLPTIGCFDNNFLDKLFQTPTIPSSADESSRPTSNAQSPTRTTKGVRTDNEILGHTAMLSSMPQHQRAIEASPVHSGQMSSELASPHTKSVSSEDIKLYTTQILDLHRRSTRDADEYMATRHSSPDI</sequence>
<organism evidence="2 3">
    <name type="scientific">Mollisia scopiformis</name>
    <name type="common">Conifer needle endophyte fungus</name>
    <name type="synonym">Phialocephala scopiformis</name>
    <dbReference type="NCBI Taxonomy" id="149040"/>
    <lineage>
        <taxon>Eukaryota</taxon>
        <taxon>Fungi</taxon>
        <taxon>Dikarya</taxon>
        <taxon>Ascomycota</taxon>
        <taxon>Pezizomycotina</taxon>
        <taxon>Leotiomycetes</taxon>
        <taxon>Helotiales</taxon>
        <taxon>Mollisiaceae</taxon>
        <taxon>Mollisia</taxon>
    </lineage>
</organism>
<reference evidence="2 3" key="1">
    <citation type="submission" date="2015-10" db="EMBL/GenBank/DDBJ databases">
        <title>Full genome of DAOMC 229536 Phialocephala scopiformis, a fungal endophyte of spruce producing the potent anti-insectan compound rugulosin.</title>
        <authorList>
            <consortium name="DOE Joint Genome Institute"/>
            <person name="Walker A.K."/>
            <person name="Frasz S.L."/>
            <person name="Seifert K.A."/>
            <person name="Miller J.D."/>
            <person name="Mondo S.J."/>
            <person name="Labutti K."/>
            <person name="Lipzen A."/>
            <person name="Dockter R."/>
            <person name="Kennedy M."/>
            <person name="Grigoriev I.V."/>
            <person name="Spatafora J.W."/>
        </authorList>
    </citation>
    <scope>NUCLEOTIDE SEQUENCE [LARGE SCALE GENOMIC DNA]</scope>
    <source>
        <strain evidence="2 3">CBS 120377</strain>
    </source>
</reference>
<dbReference type="GeneID" id="28823231"/>
<dbReference type="EMBL" id="KQ947430">
    <property type="protein sequence ID" value="KUJ09887.1"/>
    <property type="molecule type" value="Genomic_DNA"/>
</dbReference>